<dbReference type="InterPro" id="IPR039426">
    <property type="entry name" value="TonB-dep_rcpt-like"/>
</dbReference>
<reference evidence="14 15" key="1">
    <citation type="submission" date="2016-08" db="EMBL/GenBank/DDBJ databases">
        <title>Hymenobacter coccineus sp. nov., Hymenobacter lapidarius sp. nov. and Hymenobacter glacialis sp. nov., isolated from Antarctic soil.</title>
        <authorList>
            <person name="Sedlacek I."/>
            <person name="Kralova S."/>
            <person name="Kyrova K."/>
            <person name="Maslanova I."/>
            <person name="Stankova E."/>
            <person name="Vrbovska V."/>
            <person name="Nemec M."/>
            <person name="Bartak M."/>
            <person name="Svec P."/>
            <person name="Busse H.-J."/>
            <person name="Pantucek R."/>
        </authorList>
    </citation>
    <scope>NUCLEOTIDE SEQUENCE [LARGE SCALE GENOMIC DNA]</scope>
    <source>
        <strain evidence="14 15">CCM 8648</strain>
    </source>
</reference>
<dbReference type="Pfam" id="PF00593">
    <property type="entry name" value="TonB_dep_Rec_b-barrel"/>
    <property type="match status" value="1"/>
</dbReference>
<dbReference type="Gene3D" id="2.60.40.1120">
    <property type="entry name" value="Carboxypeptidase-like, regulatory domain"/>
    <property type="match status" value="1"/>
</dbReference>
<dbReference type="InterPro" id="IPR037066">
    <property type="entry name" value="Plug_dom_sf"/>
</dbReference>
<evidence type="ECO:0000256" key="2">
    <source>
        <dbReference type="ARBA" id="ARBA00022448"/>
    </source>
</evidence>
<keyword evidence="6 11" id="KW-0798">TonB box</keyword>
<dbReference type="Pfam" id="PF07715">
    <property type="entry name" value="Plug"/>
    <property type="match status" value="1"/>
</dbReference>
<feature type="domain" description="TonB-dependent receptor plug" evidence="13">
    <location>
        <begin position="111"/>
        <end position="218"/>
    </location>
</feature>
<dbReference type="GO" id="GO:0044718">
    <property type="term" value="P:siderophore transmembrane transport"/>
    <property type="evidence" value="ECO:0007669"/>
    <property type="project" value="TreeGrafter"/>
</dbReference>
<evidence type="ECO:0000313" key="14">
    <source>
        <dbReference type="EMBL" id="OGX85763.1"/>
    </source>
</evidence>
<keyword evidence="7 10" id="KW-0472">Membrane</keyword>
<comment type="similarity">
    <text evidence="10 11">Belongs to the TonB-dependent receptor family.</text>
</comment>
<dbReference type="Proteomes" id="UP000177791">
    <property type="component" value="Unassembled WGS sequence"/>
</dbReference>
<evidence type="ECO:0000256" key="8">
    <source>
        <dbReference type="ARBA" id="ARBA00023170"/>
    </source>
</evidence>
<keyword evidence="2 10" id="KW-0813">Transport</keyword>
<protein>
    <submittedName>
        <fullName evidence="14">Uncharacterized protein</fullName>
    </submittedName>
</protein>
<dbReference type="Gene3D" id="2.40.170.20">
    <property type="entry name" value="TonB-dependent receptor, beta-barrel domain"/>
    <property type="match status" value="1"/>
</dbReference>
<evidence type="ECO:0000256" key="1">
    <source>
        <dbReference type="ARBA" id="ARBA00004571"/>
    </source>
</evidence>
<feature type="domain" description="TonB-dependent receptor-like beta-barrel" evidence="12">
    <location>
        <begin position="426"/>
        <end position="884"/>
    </location>
</feature>
<name>A0A1G1T4H6_9BACT</name>
<dbReference type="PANTHER" id="PTHR30069:SF29">
    <property type="entry name" value="HEMOGLOBIN AND HEMOGLOBIN-HAPTOGLOBIN-BINDING PROTEIN 1-RELATED"/>
    <property type="match status" value="1"/>
</dbReference>
<organism evidence="14 15">
    <name type="scientific">Hymenobacter glacialis</name>
    <dbReference type="NCBI Taxonomy" id="1908236"/>
    <lineage>
        <taxon>Bacteria</taxon>
        <taxon>Pseudomonadati</taxon>
        <taxon>Bacteroidota</taxon>
        <taxon>Cytophagia</taxon>
        <taxon>Cytophagales</taxon>
        <taxon>Hymenobacteraceae</taxon>
        <taxon>Hymenobacter</taxon>
    </lineage>
</organism>
<evidence type="ECO:0000313" key="15">
    <source>
        <dbReference type="Proteomes" id="UP000177791"/>
    </source>
</evidence>
<comment type="subcellular location">
    <subcellularLocation>
        <location evidence="1 10">Cell outer membrane</location>
        <topology evidence="1 10">Multi-pass membrane protein</topology>
    </subcellularLocation>
</comment>
<sequence>MILWLPLCGWAQTLQTVRGTVQDEAGRPLPGVTVLIRGTGTGDATNEQGNFELKADFAKAPVVLVVSFVGYAAQNIPLSGPESALVVKMRTSGMLDQVVVSASRIEESIGQVPVTVEKIDQRQVNNVTTPDLVAGLARFKSIDVSSSSMLLTSFSTRGFSSSRSDRVIQLADYADTQLPSLSSNFGNLLGTPILDVASVEVVHGPASALYGANAFNGVLLTNSKDPFKDTGLTVRLRGGNRNLLDGQLRYAVKLGERVAFKISGGGIRADDFTGRNFDATSKLLEPANNPAGSNLGYDAVSVYGDAGNTFGATGGALNGKTVFLPGFSEADLITDNNPTYSVKVSPSLAVKLTEKIKATASYRYAATNTTFQAASRYRIVDAGAHQGKLAIEGRNWVVRAFQTRDFSGKRDPLTDGSYNLGFLGGVLQLQQATGANGQPVVDANGAPVSYATRYFGTYAAAYNQAFQANGGNADAAALSARTTANANAPVLQPGTQAFKDARDRIIHNPTPGQGARLILRSVLSEASGQYNFNSEIVDVVVGGAYRRYDLGSDGSLLEDTRESGRIRNYEYGAYAQASRAFLDDHLKLAAAGRVDRFQNFGTAFSPRVSAVYSLGAEKQHNFRSSYSRAFRAASQDAQYIRLDVGRAILVGNVGSGFRGYTTGLATQLPGILAPTRTADLAALEYQSPGLKLEKVNSGEVGYRGQLTSKLFVDLDYFYSAYDNFIATRNFIGNLDGSRPTPAQIGAAAPFRFANAALPTRVIQINTNVDQTVKSQGAGISMGYNFGTALTLTGNYSYNALITKNFQPGTLSFFNTPEHKFNLGVDGLLLERKLSYNANFRQVSSYTFESTFATGTIPSAQVVDAQLGYTVPKLHTTVQVGGTNLFDSRNFQVYGAPSQGRIVYAGLLFDID</sequence>
<gene>
    <name evidence="14" type="ORF">BEN48_14275</name>
</gene>
<dbReference type="Pfam" id="PF13715">
    <property type="entry name" value="CarbopepD_reg_2"/>
    <property type="match status" value="1"/>
</dbReference>
<keyword evidence="9 10" id="KW-0998">Cell outer membrane</keyword>
<dbReference type="PROSITE" id="PS52016">
    <property type="entry name" value="TONB_DEPENDENT_REC_3"/>
    <property type="match status" value="1"/>
</dbReference>
<evidence type="ECO:0000256" key="11">
    <source>
        <dbReference type="RuleBase" id="RU003357"/>
    </source>
</evidence>
<dbReference type="SUPFAM" id="SSF49464">
    <property type="entry name" value="Carboxypeptidase regulatory domain-like"/>
    <property type="match status" value="1"/>
</dbReference>
<evidence type="ECO:0000256" key="9">
    <source>
        <dbReference type="ARBA" id="ARBA00023237"/>
    </source>
</evidence>
<dbReference type="InterPro" id="IPR012910">
    <property type="entry name" value="Plug_dom"/>
</dbReference>
<dbReference type="AlphaFoldDB" id="A0A1G1T4H6"/>
<dbReference type="InterPro" id="IPR008969">
    <property type="entry name" value="CarboxyPept-like_regulatory"/>
</dbReference>
<evidence type="ECO:0000259" key="13">
    <source>
        <dbReference type="Pfam" id="PF07715"/>
    </source>
</evidence>
<keyword evidence="8" id="KW-0675">Receptor</keyword>
<accession>A0A1G1T4H6</accession>
<keyword evidence="4 10" id="KW-0812">Transmembrane</keyword>
<dbReference type="PANTHER" id="PTHR30069">
    <property type="entry name" value="TONB-DEPENDENT OUTER MEMBRANE RECEPTOR"/>
    <property type="match status" value="1"/>
</dbReference>
<evidence type="ECO:0000256" key="4">
    <source>
        <dbReference type="ARBA" id="ARBA00022692"/>
    </source>
</evidence>
<evidence type="ECO:0000256" key="5">
    <source>
        <dbReference type="ARBA" id="ARBA00022729"/>
    </source>
</evidence>
<dbReference type="EMBL" id="MDZC01000056">
    <property type="protein sequence ID" value="OGX85763.1"/>
    <property type="molecule type" value="Genomic_DNA"/>
</dbReference>
<dbReference type="Gene3D" id="2.170.130.10">
    <property type="entry name" value="TonB-dependent receptor, plug domain"/>
    <property type="match status" value="1"/>
</dbReference>
<dbReference type="GO" id="GO:0015344">
    <property type="term" value="F:siderophore uptake transmembrane transporter activity"/>
    <property type="evidence" value="ECO:0007669"/>
    <property type="project" value="TreeGrafter"/>
</dbReference>
<evidence type="ECO:0000256" key="3">
    <source>
        <dbReference type="ARBA" id="ARBA00022452"/>
    </source>
</evidence>
<dbReference type="STRING" id="1908236.BEN48_14275"/>
<keyword evidence="5" id="KW-0732">Signal</keyword>
<proteinExistence type="inferred from homology"/>
<keyword evidence="3 10" id="KW-1134">Transmembrane beta strand</keyword>
<evidence type="ECO:0000256" key="10">
    <source>
        <dbReference type="PROSITE-ProRule" id="PRU01360"/>
    </source>
</evidence>
<keyword evidence="15" id="KW-1185">Reference proteome</keyword>
<dbReference type="GO" id="GO:0009279">
    <property type="term" value="C:cell outer membrane"/>
    <property type="evidence" value="ECO:0007669"/>
    <property type="project" value="UniProtKB-SubCell"/>
</dbReference>
<comment type="caution">
    <text evidence="14">The sequence shown here is derived from an EMBL/GenBank/DDBJ whole genome shotgun (WGS) entry which is preliminary data.</text>
</comment>
<dbReference type="InterPro" id="IPR036942">
    <property type="entry name" value="Beta-barrel_TonB_sf"/>
</dbReference>
<dbReference type="SUPFAM" id="SSF56935">
    <property type="entry name" value="Porins"/>
    <property type="match status" value="1"/>
</dbReference>
<evidence type="ECO:0000256" key="7">
    <source>
        <dbReference type="ARBA" id="ARBA00023136"/>
    </source>
</evidence>
<dbReference type="InterPro" id="IPR000531">
    <property type="entry name" value="Beta-barrel_TonB"/>
</dbReference>
<evidence type="ECO:0000256" key="6">
    <source>
        <dbReference type="ARBA" id="ARBA00023077"/>
    </source>
</evidence>
<evidence type="ECO:0000259" key="12">
    <source>
        <dbReference type="Pfam" id="PF00593"/>
    </source>
</evidence>